<dbReference type="STRING" id="1265313.HRUBRA_02094"/>
<sequence>MIRENDHQRMRWASRRGMLELDLVLAPYVEEVYATLSEQERACYQRLMECEDQELYAWFLGREEPEDPALAGLVRRIIAHKRAGGAQVDPRA</sequence>
<dbReference type="AlphaFoldDB" id="A0A095WXI9"/>
<dbReference type="PANTHER" id="PTHR39585:SF1">
    <property type="entry name" value="FAD ASSEMBLY FACTOR SDHE"/>
    <property type="match status" value="1"/>
</dbReference>
<dbReference type="GO" id="GO:0005737">
    <property type="term" value="C:cytoplasm"/>
    <property type="evidence" value="ECO:0007669"/>
    <property type="project" value="UniProtKB-SubCell"/>
</dbReference>
<proteinExistence type="inferred from homology"/>
<protein>
    <recommendedName>
        <fullName evidence="3">FAD assembly factor SdhE</fullName>
    </recommendedName>
</protein>
<dbReference type="Proteomes" id="UP000029640">
    <property type="component" value="Unassembled WGS sequence"/>
</dbReference>
<comment type="similarity">
    <text evidence="2">Belongs to the SdhE FAD assembly factor family.</text>
</comment>
<dbReference type="PANTHER" id="PTHR39585">
    <property type="entry name" value="FAD ASSEMBLY FACTOR SDHE"/>
    <property type="match status" value="1"/>
</dbReference>
<accession>A0A095WXI9</accession>
<dbReference type="eggNOG" id="COG2938">
    <property type="taxonomic scope" value="Bacteria"/>
</dbReference>
<keyword evidence="7" id="KW-1185">Reference proteome</keyword>
<name>A0A095WXI9_9GAMM</name>
<evidence type="ECO:0000256" key="5">
    <source>
        <dbReference type="ARBA" id="ARBA00023186"/>
    </source>
</evidence>
<dbReference type="GO" id="GO:0006105">
    <property type="term" value="P:succinate metabolic process"/>
    <property type="evidence" value="ECO:0007669"/>
    <property type="project" value="TreeGrafter"/>
</dbReference>
<evidence type="ECO:0000256" key="4">
    <source>
        <dbReference type="ARBA" id="ARBA00022490"/>
    </source>
</evidence>
<evidence type="ECO:0000256" key="2">
    <source>
        <dbReference type="ARBA" id="ARBA00008571"/>
    </source>
</evidence>
<comment type="subcellular location">
    <subcellularLocation>
        <location evidence="1">Cytoplasm</location>
    </subcellularLocation>
</comment>
<evidence type="ECO:0000313" key="7">
    <source>
        <dbReference type="Proteomes" id="UP000029640"/>
    </source>
</evidence>
<dbReference type="InterPro" id="IPR050531">
    <property type="entry name" value="SdhE_FAD_assembly_factor"/>
</dbReference>
<gene>
    <name evidence="6" type="ORF">HRUBRA_02094</name>
</gene>
<dbReference type="PATRIC" id="fig|1265313.6.peg.2064"/>
<organism evidence="6 7">
    <name type="scientific">Pseudohaliea rubra DSM 19751</name>
    <dbReference type="NCBI Taxonomy" id="1265313"/>
    <lineage>
        <taxon>Bacteria</taxon>
        <taxon>Pseudomonadati</taxon>
        <taxon>Pseudomonadota</taxon>
        <taxon>Gammaproteobacteria</taxon>
        <taxon>Cellvibrionales</taxon>
        <taxon>Halieaceae</taxon>
        <taxon>Pseudohaliea</taxon>
    </lineage>
</organism>
<dbReference type="InterPro" id="IPR005631">
    <property type="entry name" value="SDH"/>
</dbReference>
<dbReference type="EMBL" id="AUVB01000058">
    <property type="protein sequence ID" value="KGE03344.1"/>
    <property type="molecule type" value="Genomic_DNA"/>
</dbReference>
<dbReference type="SUPFAM" id="SSF109910">
    <property type="entry name" value="YgfY-like"/>
    <property type="match status" value="1"/>
</dbReference>
<dbReference type="HOGENOM" id="CLU_103054_2_2_6"/>
<keyword evidence="5" id="KW-0143">Chaperone</keyword>
<evidence type="ECO:0000313" key="6">
    <source>
        <dbReference type="EMBL" id="KGE03344.1"/>
    </source>
</evidence>
<dbReference type="Pfam" id="PF03937">
    <property type="entry name" value="Sdh5"/>
    <property type="match status" value="1"/>
</dbReference>
<dbReference type="RefSeq" id="WP_035517393.1">
    <property type="nucleotide sequence ID" value="NZ_KN234778.1"/>
</dbReference>
<evidence type="ECO:0000256" key="1">
    <source>
        <dbReference type="ARBA" id="ARBA00004496"/>
    </source>
</evidence>
<dbReference type="InterPro" id="IPR036714">
    <property type="entry name" value="SDH_sf"/>
</dbReference>
<keyword evidence="4" id="KW-0963">Cytoplasm</keyword>
<evidence type="ECO:0000256" key="3">
    <source>
        <dbReference type="ARBA" id="ARBA00019418"/>
    </source>
</evidence>
<dbReference type="Gene3D" id="1.10.150.250">
    <property type="entry name" value="Flavinator of succinate dehydrogenase"/>
    <property type="match status" value="1"/>
</dbReference>
<reference evidence="6 7" key="1">
    <citation type="journal article" date="2014" name="Genome Announc.">
        <title>Genome Sequence of Gammaproteobacterial Pseudohaliea rubra Type Strain DSM 19751, Isolated from Coastal Seawater of the Mediterranean Sea.</title>
        <authorList>
            <person name="Spring S."/>
            <person name="Fiebig A."/>
            <person name="Riedel T."/>
            <person name="Goker M."/>
            <person name="Klenk H.P."/>
        </authorList>
    </citation>
    <scope>NUCLEOTIDE SEQUENCE [LARGE SCALE GENOMIC DNA]</scope>
    <source>
        <strain evidence="6 7">DSM 19751</strain>
    </source>
</reference>
<comment type="caution">
    <text evidence="6">The sequence shown here is derived from an EMBL/GenBank/DDBJ whole genome shotgun (WGS) entry which is preliminary data.</text>
</comment>
<dbReference type="OrthoDB" id="9180899at2"/>